<evidence type="ECO:0000313" key="3">
    <source>
        <dbReference type="Proteomes" id="UP001222325"/>
    </source>
</evidence>
<feature type="region of interest" description="Disordered" evidence="1">
    <location>
        <begin position="229"/>
        <end position="253"/>
    </location>
</feature>
<name>A0AAD6XPZ2_9AGAR</name>
<feature type="region of interest" description="Disordered" evidence="1">
    <location>
        <begin position="270"/>
        <end position="355"/>
    </location>
</feature>
<feature type="compositionally biased region" description="Low complexity" evidence="1">
    <location>
        <begin position="391"/>
        <end position="400"/>
    </location>
</feature>
<feature type="region of interest" description="Disordered" evidence="1">
    <location>
        <begin position="442"/>
        <end position="488"/>
    </location>
</feature>
<dbReference type="AlphaFoldDB" id="A0AAD6XPZ2"/>
<evidence type="ECO:0000256" key="1">
    <source>
        <dbReference type="SAM" id="MobiDB-lite"/>
    </source>
</evidence>
<dbReference type="EMBL" id="JARJCN010000059">
    <property type="protein sequence ID" value="KAJ7079643.1"/>
    <property type="molecule type" value="Genomic_DNA"/>
</dbReference>
<feature type="compositionally biased region" description="Basic and acidic residues" evidence="1">
    <location>
        <begin position="310"/>
        <end position="322"/>
    </location>
</feature>
<organism evidence="2 3">
    <name type="scientific">Mycena belliarum</name>
    <dbReference type="NCBI Taxonomy" id="1033014"/>
    <lineage>
        <taxon>Eukaryota</taxon>
        <taxon>Fungi</taxon>
        <taxon>Dikarya</taxon>
        <taxon>Basidiomycota</taxon>
        <taxon>Agaricomycotina</taxon>
        <taxon>Agaricomycetes</taxon>
        <taxon>Agaricomycetidae</taxon>
        <taxon>Agaricales</taxon>
        <taxon>Marasmiineae</taxon>
        <taxon>Mycenaceae</taxon>
        <taxon>Mycena</taxon>
    </lineage>
</organism>
<comment type="caution">
    <text evidence="2">The sequence shown here is derived from an EMBL/GenBank/DDBJ whole genome shotgun (WGS) entry which is preliminary data.</text>
</comment>
<reference evidence="2" key="1">
    <citation type="submission" date="2023-03" db="EMBL/GenBank/DDBJ databases">
        <title>Massive genome expansion in bonnet fungi (Mycena s.s.) driven by repeated elements and novel gene families across ecological guilds.</title>
        <authorList>
            <consortium name="Lawrence Berkeley National Laboratory"/>
            <person name="Harder C.B."/>
            <person name="Miyauchi S."/>
            <person name="Viragh M."/>
            <person name="Kuo A."/>
            <person name="Thoen E."/>
            <person name="Andreopoulos B."/>
            <person name="Lu D."/>
            <person name="Skrede I."/>
            <person name="Drula E."/>
            <person name="Henrissat B."/>
            <person name="Morin E."/>
            <person name="Kohler A."/>
            <person name="Barry K."/>
            <person name="LaButti K."/>
            <person name="Morin E."/>
            <person name="Salamov A."/>
            <person name="Lipzen A."/>
            <person name="Mereny Z."/>
            <person name="Hegedus B."/>
            <person name="Baldrian P."/>
            <person name="Stursova M."/>
            <person name="Weitz H."/>
            <person name="Taylor A."/>
            <person name="Grigoriev I.V."/>
            <person name="Nagy L.G."/>
            <person name="Martin F."/>
            <person name="Kauserud H."/>
        </authorList>
    </citation>
    <scope>NUCLEOTIDE SEQUENCE</scope>
    <source>
        <strain evidence="2">CBHHK173m</strain>
    </source>
</reference>
<gene>
    <name evidence="2" type="ORF">B0H15DRAFT_804431</name>
</gene>
<feature type="compositionally biased region" description="Low complexity" evidence="1">
    <location>
        <begin position="465"/>
        <end position="482"/>
    </location>
</feature>
<feature type="compositionally biased region" description="Basic and acidic residues" evidence="1">
    <location>
        <begin position="288"/>
        <end position="298"/>
    </location>
</feature>
<protein>
    <submittedName>
        <fullName evidence="2">Uncharacterized protein</fullName>
    </submittedName>
</protein>
<sequence length="542" mass="58001">MPLLVPPTSFVAEVAEPPPPLIVPLAHTDFANPTFPKLLMHESFDDSPPDPLPPVATVAIKKNNSSKKMVQFRPPREISEEDLTLSKFSLVVPLGGASNVKDKDFELLTGWKPDFVAQFTEAVEKLIAAKFKPGYSLCDQSQDARAELEDEIVRMFPCVDMFVQRWPLDKILIRACKNSVAKERVAAEKALAAAEKALAAAAIKTLRPLRKKTRDLAPNVSEYAFNASLDGRDGARSPAGSRPARSMRASGVGGGPVCDVRWRWAGATRADGGRARAGGDGDGDGDGDGERGGVERGRVGASNEGRGRRRGSDEGGGWERGRVGTRTGTENRDRDGGGVERGAGDADGGRVTGAGRQALDEGTSALPRSLVPLVPQLVRAATRSSHRRTRGGTSRSFRSSHGPDELPLVRRWDERVPGRAARPRPLVSARLAAGQALVPLQDKRRSFVPPTNEWPVGRTSGGTSGSSTRPRSSSSGTSARPAAGRDESVPKLGRVLLARPTDERVAGRAAVVLLGKSYGFQRELVSHLSMNHCAQIPLDELD</sequence>
<feature type="compositionally biased region" description="Basic and acidic residues" evidence="1">
    <location>
        <begin position="329"/>
        <end position="348"/>
    </location>
</feature>
<proteinExistence type="predicted"/>
<dbReference type="Proteomes" id="UP001222325">
    <property type="component" value="Unassembled WGS sequence"/>
</dbReference>
<feature type="region of interest" description="Disordered" evidence="1">
    <location>
        <begin position="380"/>
        <end position="405"/>
    </location>
</feature>
<evidence type="ECO:0000313" key="2">
    <source>
        <dbReference type="EMBL" id="KAJ7079643.1"/>
    </source>
</evidence>
<keyword evidence="3" id="KW-1185">Reference proteome</keyword>
<accession>A0AAD6XPZ2</accession>